<evidence type="ECO:0000313" key="3">
    <source>
        <dbReference type="EMBL" id="GAF83305.1"/>
    </source>
</evidence>
<keyword evidence="2" id="KW-1133">Transmembrane helix</keyword>
<feature type="compositionally biased region" description="Acidic residues" evidence="1">
    <location>
        <begin position="42"/>
        <end position="55"/>
    </location>
</feature>
<dbReference type="EMBL" id="BARS01006107">
    <property type="protein sequence ID" value="GAF83305.1"/>
    <property type="molecule type" value="Genomic_DNA"/>
</dbReference>
<keyword evidence="2" id="KW-0472">Membrane</keyword>
<keyword evidence="2" id="KW-0812">Transmembrane</keyword>
<dbReference type="InterPro" id="IPR013783">
    <property type="entry name" value="Ig-like_fold"/>
</dbReference>
<feature type="region of interest" description="Disordered" evidence="1">
    <location>
        <begin position="42"/>
        <end position="61"/>
    </location>
</feature>
<evidence type="ECO:0000256" key="2">
    <source>
        <dbReference type="SAM" id="Phobius"/>
    </source>
</evidence>
<name>X0U495_9ZZZZ</name>
<dbReference type="Gene3D" id="2.60.40.10">
    <property type="entry name" value="Immunoglobulins"/>
    <property type="match status" value="1"/>
</dbReference>
<evidence type="ECO:0008006" key="4">
    <source>
        <dbReference type="Google" id="ProtNLM"/>
    </source>
</evidence>
<proteinExistence type="predicted"/>
<gene>
    <name evidence="3" type="ORF">S01H1_11942</name>
</gene>
<reference evidence="3" key="1">
    <citation type="journal article" date="2014" name="Front. Microbiol.">
        <title>High frequency of phylogenetically diverse reductive dehalogenase-homologous genes in deep subseafloor sedimentary metagenomes.</title>
        <authorList>
            <person name="Kawai M."/>
            <person name="Futagami T."/>
            <person name="Toyoda A."/>
            <person name="Takaki Y."/>
            <person name="Nishi S."/>
            <person name="Hori S."/>
            <person name="Arai W."/>
            <person name="Tsubouchi T."/>
            <person name="Morono Y."/>
            <person name="Uchiyama I."/>
            <person name="Ito T."/>
            <person name="Fujiyama A."/>
            <person name="Inagaki F."/>
            <person name="Takami H."/>
        </authorList>
    </citation>
    <scope>NUCLEOTIDE SEQUENCE</scope>
    <source>
        <strain evidence="3">Expedition CK06-06</strain>
    </source>
</reference>
<feature type="transmembrane region" description="Helical" evidence="2">
    <location>
        <begin position="65"/>
        <end position="82"/>
    </location>
</feature>
<evidence type="ECO:0000256" key="1">
    <source>
        <dbReference type="SAM" id="MobiDB-lite"/>
    </source>
</evidence>
<organism evidence="3">
    <name type="scientific">marine sediment metagenome</name>
    <dbReference type="NCBI Taxonomy" id="412755"/>
    <lineage>
        <taxon>unclassified sequences</taxon>
        <taxon>metagenomes</taxon>
        <taxon>ecological metagenomes</taxon>
    </lineage>
</organism>
<protein>
    <recommendedName>
        <fullName evidence="4">Bacterial Ig-like domain-containing protein</fullName>
    </recommendedName>
</protein>
<sequence length="86" mass="9248">TPVVYNIPDALAAGTHTYEITFSDDTGNSASDTVLFTVDAPVGEEEEEEEEEEEPPPPIPGFEPVIIIGTGAIATLGLIYMIKKRK</sequence>
<accession>X0U495</accession>
<dbReference type="AlphaFoldDB" id="X0U495"/>
<comment type="caution">
    <text evidence="3">The sequence shown here is derived from an EMBL/GenBank/DDBJ whole genome shotgun (WGS) entry which is preliminary data.</text>
</comment>
<feature type="non-terminal residue" evidence="3">
    <location>
        <position position="1"/>
    </location>
</feature>